<dbReference type="AlphaFoldDB" id="A0A1I0QES9"/>
<organism evidence="2 3">
    <name type="scientific">Prevotella aff. ruminicola Tc2-24</name>
    <dbReference type="NCBI Taxonomy" id="81582"/>
    <lineage>
        <taxon>Bacteria</taxon>
        <taxon>Pseudomonadati</taxon>
        <taxon>Bacteroidota</taxon>
        <taxon>Bacteroidia</taxon>
        <taxon>Bacteroidales</taxon>
        <taxon>Prevotellaceae</taxon>
        <taxon>Prevotella</taxon>
    </lineage>
</organism>
<dbReference type="Proteomes" id="UP000199373">
    <property type="component" value="Unassembled WGS sequence"/>
</dbReference>
<keyword evidence="3" id="KW-1185">Reference proteome</keyword>
<keyword evidence="1" id="KW-0472">Membrane</keyword>
<dbReference type="RefSeq" id="WP_143065788.1">
    <property type="nucleotide sequence ID" value="NZ_FOIQ01000006.1"/>
</dbReference>
<keyword evidence="1" id="KW-1133">Transmembrane helix</keyword>
<reference evidence="2 3" key="1">
    <citation type="submission" date="2016-10" db="EMBL/GenBank/DDBJ databases">
        <authorList>
            <person name="de Groot N.N."/>
        </authorList>
    </citation>
    <scope>NUCLEOTIDE SEQUENCE [LARGE SCALE GENOMIC DNA]</scope>
    <source>
        <strain evidence="2 3">TC2-24</strain>
    </source>
</reference>
<dbReference type="EMBL" id="FOIQ01000006">
    <property type="protein sequence ID" value="SEW25436.1"/>
    <property type="molecule type" value="Genomic_DNA"/>
</dbReference>
<protein>
    <submittedName>
        <fullName evidence="2">Uncharacterized protein</fullName>
    </submittedName>
</protein>
<evidence type="ECO:0000313" key="3">
    <source>
        <dbReference type="Proteomes" id="UP000199373"/>
    </source>
</evidence>
<feature type="transmembrane region" description="Helical" evidence="1">
    <location>
        <begin position="12"/>
        <end position="31"/>
    </location>
</feature>
<keyword evidence="1" id="KW-0812">Transmembrane</keyword>
<evidence type="ECO:0000313" key="2">
    <source>
        <dbReference type="EMBL" id="SEW25436.1"/>
    </source>
</evidence>
<evidence type="ECO:0000256" key="1">
    <source>
        <dbReference type="SAM" id="Phobius"/>
    </source>
</evidence>
<accession>A0A1I0QES9</accession>
<gene>
    <name evidence="2" type="ORF">SAMN04487850_2400</name>
</gene>
<proteinExistence type="predicted"/>
<name>A0A1I0QES9_9BACT</name>
<sequence length="64" mass="7787">MEKEIEKKDTFSFYISLVFNIFAIADSEITLSRQKKETSFFVLRLTFRKFALNIGNQKWDYEFY</sequence>